<evidence type="ECO:0000313" key="11">
    <source>
        <dbReference type="Proteomes" id="UP000025061"/>
    </source>
</evidence>
<dbReference type="OrthoDB" id="9812109at2"/>
<accession>A0A059FFD1</accession>
<evidence type="ECO:0000256" key="7">
    <source>
        <dbReference type="SAM" id="MobiDB-lite"/>
    </source>
</evidence>
<evidence type="ECO:0000256" key="6">
    <source>
        <dbReference type="RuleBase" id="RU003915"/>
    </source>
</evidence>
<sequence length="298" mass="32383">MFRALLAAAAVSLSLAACAPQSSSADSSAEDSAMTSPVDDYLPWDPDAKGIQTTDSGVQYIIVKEGPKDGKKPVPSDRVRVHYDGRLPSGEKFDSSIDRGDPSEFRLNQVIPGWTIGLQEMSVGDEYVFYIPNKLAYGNQARGVIKAGDDLVFYVSLLEIVEPKKSDAAAWAKYYPWDADLPEVKTTESGLQYIVLKSGDAEGEPPVGGQLVVVHYEGRLAETGELFDSSYQRGDPEVFPSNALISGWVEALAMMKPGDHWMLYIPSELGYGEEGTPGGPIPPNTALQFEVELLDVMR</sequence>
<dbReference type="GO" id="GO:0003755">
    <property type="term" value="F:peptidyl-prolyl cis-trans isomerase activity"/>
    <property type="evidence" value="ECO:0007669"/>
    <property type="project" value="UniProtKB-UniRule"/>
</dbReference>
<dbReference type="Gene3D" id="3.10.50.40">
    <property type="match status" value="2"/>
</dbReference>
<dbReference type="EC" id="5.2.1.8" evidence="6"/>
<feature type="signal peptide" evidence="8">
    <location>
        <begin position="1"/>
        <end position="19"/>
    </location>
</feature>
<dbReference type="InterPro" id="IPR046357">
    <property type="entry name" value="PPIase_dom_sf"/>
</dbReference>
<gene>
    <name evidence="10" type="ORF">HHI_14382</name>
</gene>
<keyword evidence="4 5" id="KW-0413">Isomerase</keyword>
<evidence type="ECO:0000256" key="3">
    <source>
        <dbReference type="ARBA" id="ARBA00023110"/>
    </source>
</evidence>
<proteinExistence type="inferred from homology"/>
<reference evidence="10 11" key="1">
    <citation type="submission" date="2013-04" db="EMBL/GenBank/DDBJ databases">
        <title>Hyphomonas hirschiana VP5 Genome Sequencing.</title>
        <authorList>
            <person name="Lai Q."/>
            <person name="Shao Z."/>
        </authorList>
    </citation>
    <scope>NUCLEOTIDE SEQUENCE [LARGE SCALE GENOMIC DNA]</scope>
    <source>
        <strain evidence="10 11">VP5</strain>
    </source>
</reference>
<comment type="caution">
    <text evidence="10">The sequence shown here is derived from an EMBL/GenBank/DDBJ whole genome shotgun (WGS) entry which is preliminary data.</text>
</comment>
<evidence type="ECO:0000256" key="8">
    <source>
        <dbReference type="SAM" id="SignalP"/>
    </source>
</evidence>
<comment type="similarity">
    <text evidence="2 6">Belongs to the FKBP-type PPIase family.</text>
</comment>
<keyword evidence="11" id="KW-1185">Reference proteome</keyword>
<feature type="compositionally biased region" description="Low complexity" evidence="7">
    <location>
        <begin position="22"/>
        <end position="33"/>
    </location>
</feature>
<dbReference type="EMBL" id="ARYI01000014">
    <property type="protein sequence ID" value="KCZ89345.1"/>
    <property type="molecule type" value="Genomic_DNA"/>
</dbReference>
<dbReference type="AlphaFoldDB" id="A0A059FFD1"/>
<evidence type="ECO:0000259" key="9">
    <source>
        <dbReference type="PROSITE" id="PS50059"/>
    </source>
</evidence>
<keyword evidence="8" id="KW-0732">Signal</keyword>
<dbReference type="Proteomes" id="UP000025061">
    <property type="component" value="Unassembled WGS sequence"/>
</dbReference>
<evidence type="ECO:0000256" key="2">
    <source>
        <dbReference type="ARBA" id="ARBA00006577"/>
    </source>
</evidence>
<dbReference type="PROSITE" id="PS51257">
    <property type="entry name" value="PROKAR_LIPOPROTEIN"/>
    <property type="match status" value="1"/>
</dbReference>
<dbReference type="PANTHER" id="PTHR43811">
    <property type="entry name" value="FKBP-TYPE PEPTIDYL-PROLYL CIS-TRANS ISOMERASE FKPA"/>
    <property type="match status" value="1"/>
</dbReference>
<feature type="chain" id="PRO_5001572149" description="Peptidyl-prolyl cis-trans isomerase" evidence="8">
    <location>
        <begin position="20"/>
        <end position="298"/>
    </location>
</feature>
<feature type="domain" description="PPIase FKBP-type" evidence="9">
    <location>
        <begin position="76"/>
        <end position="161"/>
    </location>
</feature>
<keyword evidence="3 5" id="KW-0697">Rotamase</keyword>
<evidence type="ECO:0000256" key="1">
    <source>
        <dbReference type="ARBA" id="ARBA00000971"/>
    </source>
</evidence>
<evidence type="ECO:0000256" key="4">
    <source>
        <dbReference type="ARBA" id="ARBA00023235"/>
    </source>
</evidence>
<dbReference type="PROSITE" id="PS50059">
    <property type="entry name" value="FKBP_PPIASE"/>
    <property type="match status" value="2"/>
</dbReference>
<dbReference type="RefSeq" id="WP_011645204.1">
    <property type="nucleotide sequence ID" value="NZ_ARYI01000014.1"/>
</dbReference>
<organism evidence="10 11">
    <name type="scientific">Hyphomonas hirschiana VP5</name>
    <dbReference type="NCBI Taxonomy" id="1280951"/>
    <lineage>
        <taxon>Bacteria</taxon>
        <taxon>Pseudomonadati</taxon>
        <taxon>Pseudomonadota</taxon>
        <taxon>Alphaproteobacteria</taxon>
        <taxon>Hyphomonadales</taxon>
        <taxon>Hyphomonadaceae</taxon>
        <taxon>Hyphomonas</taxon>
    </lineage>
</organism>
<dbReference type="PATRIC" id="fig|1280951.3.peg.2899"/>
<dbReference type="SUPFAM" id="SSF54534">
    <property type="entry name" value="FKBP-like"/>
    <property type="match status" value="2"/>
</dbReference>
<protein>
    <recommendedName>
        <fullName evidence="6">Peptidyl-prolyl cis-trans isomerase</fullName>
        <ecNumber evidence="6">5.2.1.8</ecNumber>
    </recommendedName>
</protein>
<evidence type="ECO:0000256" key="5">
    <source>
        <dbReference type="PROSITE-ProRule" id="PRU00277"/>
    </source>
</evidence>
<feature type="region of interest" description="Disordered" evidence="7">
    <location>
        <begin position="22"/>
        <end position="52"/>
    </location>
</feature>
<feature type="domain" description="PPIase FKBP-type" evidence="9">
    <location>
        <begin position="209"/>
        <end position="297"/>
    </location>
</feature>
<dbReference type="Pfam" id="PF00254">
    <property type="entry name" value="FKBP_C"/>
    <property type="match status" value="2"/>
</dbReference>
<comment type="catalytic activity">
    <reaction evidence="1 5 6">
        <text>[protein]-peptidylproline (omega=180) = [protein]-peptidylproline (omega=0)</text>
        <dbReference type="Rhea" id="RHEA:16237"/>
        <dbReference type="Rhea" id="RHEA-COMP:10747"/>
        <dbReference type="Rhea" id="RHEA-COMP:10748"/>
        <dbReference type="ChEBI" id="CHEBI:83833"/>
        <dbReference type="ChEBI" id="CHEBI:83834"/>
        <dbReference type="EC" id="5.2.1.8"/>
    </reaction>
</comment>
<dbReference type="InterPro" id="IPR001179">
    <property type="entry name" value="PPIase_FKBP_dom"/>
</dbReference>
<evidence type="ECO:0000313" key="10">
    <source>
        <dbReference type="EMBL" id="KCZ89345.1"/>
    </source>
</evidence>
<dbReference type="PANTHER" id="PTHR43811:SF19">
    <property type="entry name" value="39 KDA FK506-BINDING NUCLEAR PROTEIN"/>
    <property type="match status" value="1"/>
</dbReference>
<name>A0A059FFD1_9PROT</name>